<gene>
    <name evidence="1" type="ORF">NQ318_010460</name>
</gene>
<organism evidence="1 2">
    <name type="scientific">Aromia moschata</name>
    <dbReference type="NCBI Taxonomy" id="1265417"/>
    <lineage>
        <taxon>Eukaryota</taxon>
        <taxon>Metazoa</taxon>
        <taxon>Ecdysozoa</taxon>
        <taxon>Arthropoda</taxon>
        <taxon>Hexapoda</taxon>
        <taxon>Insecta</taxon>
        <taxon>Pterygota</taxon>
        <taxon>Neoptera</taxon>
        <taxon>Endopterygota</taxon>
        <taxon>Coleoptera</taxon>
        <taxon>Polyphaga</taxon>
        <taxon>Cucujiformia</taxon>
        <taxon>Chrysomeloidea</taxon>
        <taxon>Cerambycidae</taxon>
        <taxon>Cerambycinae</taxon>
        <taxon>Callichromatini</taxon>
        <taxon>Aromia</taxon>
    </lineage>
</organism>
<name>A0AAV8YCH1_9CUCU</name>
<proteinExistence type="predicted"/>
<sequence length="117" mass="13414">MTCKTQPSLRIDGSGKIRLALHHLPLISTSQHVSTHSTPKPEYSFTYYQSGQVLFHLWPKESEPEPFFHTAWLIACRAEPKCLAVLIRLCVMKSQRSETMEQFRFGISAPETFGKVY</sequence>
<dbReference type="EMBL" id="JAPWTK010000142">
    <property type="protein sequence ID" value="KAJ8948187.1"/>
    <property type="molecule type" value="Genomic_DNA"/>
</dbReference>
<evidence type="ECO:0000313" key="1">
    <source>
        <dbReference type="EMBL" id="KAJ8948187.1"/>
    </source>
</evidence>
<dbReference type="AlphaFoldDB" id="A0AAV8YCH1"/>
<reference evidence="1" key="1">
    <citation type="journal article" date="2023" name="Insect Mol. Biol.">
        <title>Genome sequencing provides insights into the evolution of gene families encoding plant cell wall-degrading enzymes in longhorned beetles.</title>
        <authorList>
            <person name="Shin N.R."/>
            <person name="Okamura Y."/>
            <person name="Kirsch R."/>
            <person name="Pauchet Y."/>
        </authorList>
    </citation>
    <scope>NUCLEOTIDE SEQUENCE</scope>
    <source>
        <strain evidence="1">AMC_N1</strain>
    </source>
</reference>
<accession>A0AAV8YCH1</accession>
<keyword evidence="2" id="KW-1185">Reference proteome</keyword>
<comment type="caution">
    <text evidence="1">The sequence shown here is derived from an EMBL/GenBank/DDBJ whole genome shotgun (WGS) entry which is preliminary data.</text>
</comment>
<dbReference type="Proteomes" id="UP001162162">
    <property type="component" value="Unassembled WGS sequence"/>
</dbReference>
<protein>
    <submittedName>
        <fullName evidence="1">Uncharacterized protein</fullName>
    </submittedName>
</protein>
<evidence type="ECO:0000313" key="2">
    <source>
        <dbReference type="Proteomes" id="UP001162162"/>
    </source>
</evidence>